<accession>A0ABC8T5N0</accession>
<feature type="region of interest" description="Disordered" evidence="1">
    <location>
        <begin position="1"/>
        <end position="23"/>
    </location>
</feature>
<comment type="caution">
    <text evidence="2">The sequence shown here is derived from an EMBL/GenBank/DDBJ whole genome shotgun (WGS) entry which is preliminary data.</text>
</comment>
<evidence type="ECO:0000256" key="1">
    <source>
        <dbReference type="SAM" id="MobiDB-lite"/>
    </source>
</evidence>
<dbReference type="Proteomes" id="UP001642360">
    <property type="component" value="Unassembled WGS sequence"/>
</dbReference>
<dbReference type="AlphaFoldDB" id="A0ABC8T5N0"/>
<evidence type="ECO:0000313" key="2">
    <source>
        <dbReference type="EMBL" id="CAK9163350.1"/>
    </source>
</evidence>
<keyword evidence="3" id="KW-1185">Reference proteome</keyword>
<evidence type="ECO:0000313" key="3">
    <source>
        <dbReference type="Proteomes" id="UP001642360"/>
    </source>
</evidence>
<dbReference type="EMBL" id="CAUOFW020004002">
    <property type="protein sequence ID" value="CAK9163350.1"/>
    <property type="molecule type" value="Genomic_DNA"/>
</dbReference>
<protein>
    <submittedName>
        <fullName evidence="2">Uncharacterized protein</fullName>
    </submittedName>
</protein>
<sequence length="69" mass="7835">MNAWVRSAHLSNMEGEPPRRDLKETRGAGWICPVRISTSNSQEVLRRQNLAWIQWCEGLGTKDPGRTSV</sequence>
<reference evidence="2 3" key="1">
    <citation type="submission" date="2024-02" db="EMBL/GenBank/DDBJ databases">
        <authorList>
            <person name="Vignale AGUSTIN F."/>
            <person name="Sosa J E."/>
            <person name="Modenutti C."/>
        </authorList>
    </citation>
    <scope>NUCLEOTIDE SEQUENCE [LARGE SCALE GENOMIC DNA]</scope>
</reference>
<gene>
    <name evidence="2" type="ORF">ILEXP_LOCUS32391</name>
</gene>
<feature type="non-terminal residue" evidence="2">
    <location>
        <position position="69"/>
    </location>
</feature>
<organism evidence="2 3">
    <name type="scientific">Ilex paraguariensis</name>
    <name type="common">yerba mate</name>
    <dbReference type="NCBI Taxonomy" id="185542"/>
    <lineage>
        <taxon>Eukaryota</taxon>
        <taxon>Viridiplantae</taxon>
        <taxon>Streptophyta</taxon>
        <taxon>Embryophyta</taxon>
        <taxon>Tracheophyta</taxon>
        <taxon>Spermatophyta</taxon>
        <taxon>Magnoliopsida</taxon>
        <taxon>eudicotyledons</taxon>
        <taxon>Gunneridae</taxon>
        <taxon>Pentapetalae</taxon>
        <taxon>asterids</taxon>
        <taxon>campanulids</taxon>
        <taxon>Aquifoliales</taxon>
        <taxon>Aquifoliaceae</taxon>
        <taxon>Ilex</taxon>
    </lineage>
</organism>
<name>A0ABC8T5N0_9AQUA</name>
<proteinExistence type="predicted"/>